<feature type="transmembrane region" description="Helical" evidence="7">
    <location>
        <begin position="215"/>
        <end position="236"/>
    </location>
</feature>
<dbReference type="PANTHER" id="PTHR24223">
    <property type="entry name" value="ATP-BINDING CASSETTE SUB-FAMILY C"/>
    <property type="match status" value="1"/>
</dbReference>
<keyword evidence="5 7" id="KW-1133">Transmembrane helix</keyword>
<keyword evidence="4" id="KW-0067">ATP-binding</keyword>
<evidence type="ECO:0000256" key="3">
    <source>
        <dbReference type="ARBA" id="ARBA00022741"/>
    </source>
</evidence>
<dbReference type="HOGENOM" id="CLU_600179_0_0_1"/>
<dbReference type="PANTHER" id="PTHR24223:SF345">
    <property type="entry name" value="ABC MULTIDRUG TRANSPORTER (EUROFUNG)"/>
    <property type="match status" value="1"/>
</dbReference>
<keyword evidence="2 7" id="KW-0812">Transmembrane</keyword>
<dbReference type="Pfam" id="PF00005">
    <property type="entry name" value="ABC_tran"/>
    <property type="match status" value="1"/>
</dbReference>
<evidence type="ECO:0000256" key="4">
    <source>
        <dbReference type="ARBA" id="ARBA00022840"/>
    </source>
</evidence>
<dbReference type="GO" id="GO:0016020">
    <property type="term" value="C:membrane"/>
    <property type="evidence" value="ECO:0007669"/>
    <property type="project" value="InterPro"/>
</dbReference>
<dbReference type="SUPFAM" id="SSF52540">
    <property type="entry name" value="P-loop containing nucleoside triphosphate hydrolases"/>
    <property type="match status" value="1"/>
</dbReference>
<dbReference type="InterPro" id="IPR050173">
    <property type="entry name" value="ABC_transporter_C-like"/>
</dbReference>
<dbReference type="Gene3D" id="3.40.50.300">
    <property type="entry name" value="P-loop containing nucleotide triphosphate hydrolases"/>
    <property type="match status" value="1"/>
</dbReference>
<evidence type="ECO:0000313" key="9">
    <source>
        <dbReference type="EMBL" id="CEJ91891.1"/>
    </source>
</evidence>
<dbReference type="GO" id="GO:0005524">
    <property type="term" value="F:ATP binding"/>
    <property type="evidence" value="ECO:0007669"/>
    <property type="project" value="UniProtKB-KW"/>
</dbReference>
<gene>
    <name evidence="9" type="ORF">VHEMI07576</name>
</gene>
<proteinExistence type="predicted"/>
<evidence type="ECO:0000256" key="1">
    <source>
        <dbReference type="ARBA" id="ARBA00022448"/>
    </source>
</evidence>
<dbReference type="PROSITE" id="PS50929">
    <property type="entry name" value="ABC_TM1F"/>
    <property type="match status" value="1"/>
</dbReference>
<dbReference type="InterPro" id="IPR027417">
    <property type="entry name" value="P-loop_NTPase"/>
</dbReference>
<evidence type="ECO:0000256" key="7">
    <source>
        <dbReference type="SAM" id="Phobius"/>
    </source>
</evidence>
<dbReference type="InterPro" id="IPR003439">
    <property type="entry name" value="ABC_transporter-like_ATP-bd"/>
</dbReference>
<dbReference type="Proteomes" id="UP000039046">
    <property type="component" value="Unassembled WGS sequence"/>
</dbReference>
<keyword evidence="1" id="KW-0813">Transport</keyword>
<evidence type="ECO:0000313" key="10">
    <source>
        <dbReference type="Proteomes" id="UP000039046"/>
    </source>
</evidence>
<protein>
    <recommendedName>
        <fullName evidence="8">ABC transmembrane type-1 domain-containing protein</fullName>
    </recommendedName>
</protein>
<dbReference type="AlphaFoldDB" id="A0A0A1T3Y0"/>
<keyword evidence="6 7" id="KW-0472">Membrane</keyword>
<dbReference type="Gene3D" id="1.20.1560.10">
    <property type="entry name" value="ABC transporter type 1, transmembrane domain"/>
    <property type="match status" value="1"/>
</dbReference>
<feature type="transmembrane region" description="Helical" evidence="7">
    <location>
        <begin position="32"/>
        <end position="52"/>
    </location>
</feature>
<keyword evidence="3" id="KW-0547">Nucleotide-binding</keyword>
<organism evidence="9 10">
    <name type="scientific">[Torrubiella] hemipterigena</name>
    <dbReference type="NCBI Taxonomy" id="1531966"/>
    <lineage>
        <taxon>Eukaryota</taxon>
        <taxon>Fungi</taxon>
        <taxon>Dikarya</taxon>
        <taxon>Ascomycota</taxon>
        <taxon>Pezizomycotina</taxon>
        <taxon>Sordariomycetes</taxon>
        <taxon>Hypocreomycetidae</taxon>
        <taxon>Hypocreales</taxon>
        <taxon>Clavicipitaceae</taxon>
        <taxon>Clavicipitaceae incertae sedis</taxon>
        <taxon>'Torrubiella' clade</taxon>
    </lineage>
</organism>
<dbReference type="STRING" id="1531966.A0A0A1T3Y0"/>
<sequence>MIFIGLSFARPFLFQAAIKAVSEPDLSRAKTGGLLGATFLVFVLLAISRAYAQGLVNKSMAYFRGCIVAARLHKMYRLPQSELNKRAALTLSTTDIAGMERGVLLFHEVWAGILSTGLGIYILSRLAEAASFLVIIPVAIMLSVSYNLTTKMRPAQKAWNEQIERRVASTSDVLHGLRSAKMSGLTKAVASSLQAMMQKEVSSSKKWRKFITFQFVLSQLTQSWTSIVVLGATLFWTRSLSGSAPANIFATVSTTPLLNQPLEDVMMAFSKLTSAFACFERIQNYLLLPELVDVRQQDLGQIADANQAPRFAAQLVGVSTKPLDSGRQLFHSLHADFPTQELSVIIGPVGSGKSTILKLLLGEVDITRGHIHIDKTSIAYCDQKPWLENKSIKENIVGHRTITIGWYNKVLSACCLDRDIELLAKGDDTVVGSACCNLNGGQRQRVVKYFTTVGIY</sequence>
<name>A0A0A1T3Y0_9HYPO</name>
<dbReference type="InterPro" id="IPR011527">
    <property type="entry name" value="ABC1_TM_dom"/>
</dbReference>
<reference evidence="9 10" key="1">
    <citation type="journal article" date="2015" name="Genome Announc.">
        <title>Draft Genome Sequence and Gene Annotation of the Entomopathogenic Fungus Verticillium hemipterigenum.</title>
        <authorList>
            <person name="Horn F."/>
            <person name="Habel A."/>
            <person name="Scharf D.H."/>
            <person name="Dworschak J."/>
            <person name="Brakhage A.A."/>
            <person name="Guthke R."/>
            <person name="Hertweck C."/>
            <person name="Linde J."/>
        </authorList>
    </citation>
    <scope>NUCLEOTIDE SEQUENCE [LARGE SCALE GENOMIC DNA]</scope>
</reference>
<evidence type="ECO:0000256" key="5">
    <source>
        <dbReference type="ARBA" id="ARBA00022989"/>
    </source>
</evidence>
<dbReference type="GO" id="GO:0140359">
    <property type="term" value="F:ABC-type transporter activity"/>
    <property type="evidence" value="ECO:0007669"/>
    <property type="project" value="InterPro"/>
</dbReference>
<dbReference type="SUPFAM" id="SSF90123">
    <property type="entry name" value="ABC transporter transmembrane region"/>
    <property type="match status" value="1"/>
</dbReference>
<evidence type="ECO:0000256" key="2">
    <source>
        <dbReference type="ARBA" id="ARBA00022692"/>
    </source>
</evidence>
<accession>A0A0A1T3Y0</accession>
<keyword evidence="10" id="KW-1185">Reference proteome</keyword>
<dbReference type="EMBL" id="CDHN01000004">
    <property type="protein sequence ID" value="CEJ91891.1"/>
    <property type="molecule type" value="Genomic_DNA"/>
</dbReference>
<dbReference type="Pfam" id="PF00664">
    <property type="entry name" value="ABC_membrane"/>
    <property type="match status" value="1"/>
</dbReference>
<feature type="transmembrane region" description="Helical" evidence="7">
    <location>
        <begin position="129"/>
        <end position="148"/>
    </location>
</feature>
<dbReference type="OrthoDB" id="6500128at2759"/>
<evidence type="ECO:0000256" key="6">
    <source>
        <dbReference type="ARBA" id="ARBA00023136"/>
    </source>
</evidence>
<feature type="transmembrane region" description="Helical" evidence="7">
    <location>
        <begin position="103"/>
        <end position="123"/>
    </location>
</feature>
<dbReference type="InterPro" id="IPR036640">
    <property type="entry name" value="ABC1_TM_sf"/>
</dbReference>
<evidence type="ECO:0000259" key="8">
    <source>
        <dbReference type="PROSITE" id="PS50929"/>
    </source>
</evidence>
<dbReference type="GO" id="GO:0016887">
    <property type="term" value="F:ATP hydrolysis activity"/>
    <property type="evidence" value="ECO:0007669"/>
    <property type="project" value="InterPro"/>
</dbReference>
<feature type="domain" description="ABC transmembrane type-1" evidence="8">
    <location>
        <begin position="1"/>
        <end position="274"/>
    </location>
</feature>